<dbReference type="PANTHER" id="PTHR38590">
    <property type="entry name" value="BLL0828 PROTEIN"/>
    <property type="match status" value="1"/>
</dbReference>
<keyword evidence="2" id="KW-0540">Nuclease</keyword>
<name>A0ABV7RTK8_9GAMM</name>
<protein>
    <submittedName>
        <fullName evidence="2">Endonuclease domain-containing protein</fullName>
    </submittedName>
</protein>
<keyword evidence="3" id="KW-1185">Reference proteome</keyword>
<accession>A0ABV7RTK8</accession>
<reference evidence="3" key="1">
    <citation type="journal article" date="2019" name="Int. J. Syst. Evol. Microbiol.">
        <title>The Global Catalogue of Microorganisms (GCM) 10K type strain sequencing project: providing services to taxonomists for standard genome sequencing and annotation.</title>
        <authorList>
            <consortium name="The Broad Institute Genomics Platform"/>
            <consortium name="The Broad Institute Genome Sequencing Center for Infectious Disease"/>
            <person name="Wu L."/>
            <person name="Ma J."/>
        </authorList>
    </citation>
    <scope>NUCLEOTIDE SEQUENCE [LARGE SCALE GENOMIC DNA]</scope>
    <source>
        <strain evidence="3">KCTC 42875</strain>
    </source>
</reference>
<comment type="caution">
    <text evidence="2">The sequence shown here is derived from an EMBL/GenBank/DDBJ whole genome shotgun (WGS) entry which is preliminary data.</text>
</comment>
<dbReference type="GO" id="GO:0004519">
    <property type="term" value="F:endonuclease activity"/>
    <property type="evidence" value="ECO:0007669"/>
    <property type="project" value="UniProtKB-KW"/>
</dbReference>
<dbReference type="InterPro" id="IPR007569">
    <property type="entry name" value="DUF559"/>
</dbReference>
<feature type="domain" description="DUF559" evidence="1">
    <location>
        <begin position="14"/>
        <end position="115"/>
    </location>
</feature>
<dbReference type="InterPro" id="IPR011335">
    <property type="entry name" value="Restrct_endonuc-II-like"/>
</dbReference>
<dbReference type="Gene3D" id="3.40.960.10">
    <property type="entry name" value="VSR Endonuclease"/>
    <property type="match status" value="1"/>
</dbReference>
<evidence type="ECO:0000313" key="3">
    <source>
        <dbReference type="Proteomes" id="UP001595740"/>
    </source>
</evidence>
<evidence type="ECO:0000313" key="2">
    <source>
        <dbReference type="EMBL" id="MFC3552234.1"/>
    </source>
</evidence>
<keyword evidence="2" id="KW-0378">Hydrolase</keyword>
<dbReference type="Proteomes" id="UP001595740">
    <property type="component" value="Unassembled WGS sequence"/>
</dbReference>
<gene>
    <name evidence="2" type="ORF">ACFOLC_14615</name>
</gene>
<dbReference type="SUPFAM" id="SSF52980">
    <property type="entry name" value="Restriction endonuclease-like"/>
    <property type="match status" value="1"/>
</dbReference>
<proteinExistence type="predicted"/>
<dbReference type="EMBL" id="JBHRXK010000008">
    <property type="protein sequence ID" value="MFC3552234.1"/>
    <property type="molecule type" value="Genomic_DNA"/>
</dbReference>
<dbReference type="RefSeq" id="WP_386759992.1">
    <property type="nucleotide sequence ID" value="NZ_JBHRXK010000008.1"/>
</dbReference>
<dbReference type="InterPro" id="IPR047216">
    <property type="entry name" value="Endonuclease_DUF559_bact"/>
</dbReference>
<sequence length="137" mass="16034">MRGQTNEAILDAKLQRNLRNRMTDAERRLWSILRGRQLDGHKFRRQHPYYHYILDFVYLEQRLVVEVDGGQHADSSADEIRDDFLREGGFLVLRFWNNEVLANTQTVADAIYRALVGRKQHHPLPSPPLEGEGDETH</sequence>
<organism evidence="2 3">
    <name type="scientific">Lysobacter cavernae</name>
    <dbReference type="NCBI Taxonomy" id="1685901"/>
    <lineage>
        <taxon>Bacteria</taxon>
        <taxon>Pseudomonadati</taxon>
        <taxon>Pseudomonadota</taxon>
        <taxon>Gammaproteobacteria</taxon>
        <taxon>Lysobacterales</taxon>
        <taxon>Lysobacteraceae</taxon>
        <taxon>Lysobacter</taxon>
    </lineage>
</organism>
<keyword evidence="2" id="KW-0255">Endonuclease</keyword>
<dbReference type="CDD" id="cd01038">
    <property type="entry name" value="Endonuclease_DUF559"/>
    <property type="match status" value="1"/>
</dbReference>
<dbReference type="PANTHER" id="PTHR38590:SF1">
    <property type="entry name" value="BLL0828 PROTEIN"/>
    <property type="match status" value="1"/>
</dbReference>
<dbReference type="Pfam" id="PF04480">
    <property type="entry name" value="DUF559"/>
    <property type="match status" value="1"/>
</dbReference>
<evidence type="ECO:0000259" key="1">
    <source>
        <dbReference type="Pfam" id="PF04480"/>
    </source>
</evidence>